<dbReference type="PANTHER" id="PTHR12035">
    <property type="entry name" value="SIALIC ACID BINDING IMMUNOGLOBULIN-LIKE LECTIN"/>
    <property type="match status" value="1"/>
</dbReference>
<comment type="caution">
    <text evidence="11">The sequence shown here is derived from an EMBL/GenBank/DDBJ whole genome shotgun (WGS) entry which is preliminary data.</text>
</comment>
<keyword evidence="12" id="KW-1185">Reference proteome</keyword>
<evidence type="ECO:0000256" key="10">
    <source>
        <dbReference type="SAM" id="SignalP"/>
    </source>
</evidence>
<dbReference type="AlphaFoldDB" id="A0A6S7H4K1"/>
<name>A0A6S7H4K1_PARCT</name>
<feature type="region of interest" description="Disordered" evidence="8">
    <location>
        <begin position="429"/>
        <end position="502"/>
    </location>
</feature>
<dbReference type="GO" id="GO:0007155">
    <property type="term" value="P:cell adhesion"/>
    <property type="evidence" value="ECO:0007669"/>
    <property type="project" value="UniProtKB-KW"/>
</dbReference>
<evidence type="ECO:0000256" key="7">
    <source>
        <dbReference type="ARBA" id="ARBA00038361"/>
    </source>
</evidence>
<evidence type="ECO:0000256" key="3">
    <source>
        <dbReference type="ARBA" id="ARBA00022734"/>
    </source>
</evidence>
<keyword evidence="3" id="KW-0430">Lectin</keyword>
<dbReference type="InterPro" id="IPR003599">
    <property type="entry name" value="Ig_sub"/>
</dbReference>
<dbReference type="SMART" id="SM00409">
    <property type="entry name" value="IG"/>
    <property type="match status" value="2"/>
</dbReference>
<keyword evidence="5 9" id="KW-1133">Transmembrane helix</keyword>
<evidence type="ECO:0000313" key="12">
    <source>
        <dbReference type="Proteomes" id="UP001152795"/>
    </source>
</evidence>
<dbReference type="GO" id="GO:0033691">
    <property type="term" value="F:sialic acid binding"/>
    <property type="evidence" value="ECO:0007669"/>
    <property type="project" value="TreeGrafter"/>
</dbReference>
<accession>A0A6S7H4K1</accession>
<dbReference type="Gene3D" id="2.60.40.10">
    <property type="entry name" value="Immunoglobulins"/>
    <property type="match status" value="2"/>
</dbReference>
<evidence type="ECO:0000256" key="5">
    <source>
        <dbReference type="ARBA" id="ARBA00022989"/>
    </source>
</evidence>
<dbReference type="SUPFAM" id="SSF48726">
    <property type="entry name" value="Immunoglobulin"/>
    <property type="match status" value="2"/>
</dbReference>
<feature type="chain" id="PRO_5043433882" evidence="10">
    <location>
        <begin position="25"/>
        <end position="502"/>
    </location>
</feature>
<sequence>MIWSWNKLIGVILILNKMTSLSQCFCDWRVPYFTVYYPEEGESFKVVVVAANKHYTWRKDGRQLAIETCNGRKDPNCTQPIYSTRDDSNGTADSNATANLNFREITLGDSGKYILELFCRDKNITYRRLNSFEVIVQDKPFVLIDCNDMTVYEGDNVTCVCKTTPQYPTAVVTWLWNKQGNSGVKNFTDILTLENISRNERGTYTCFVKSRNLVNKTSFNLKVVPKNSTVQIKYFNVFQEVGANCCELSLLCKAEGFPEPNYTISHRDVAVKYGNMYTVDTSKISSLGLYECLARNGASSDKRSLFMNASLPLKSCLEKEKRNSETEWKIRLIIGACSFLTGILVLYVLMCCCKKCKKEDDCENSEYDDVCPREPETLSPASENHKMPLPYTSGTPGEERENSEYDDVCPRKQQILAPALESQKMRLRYTSGRPEEQRQSAEYDEPEAERLSAKYDEPEAERLSAEYDEPEAGNSDDRVYYNESNYHKFNATRHRKEERYQF</sequence>
<dbReference type="InterPro" id="IPR007110">
    <property type="entry name" value="Ig-like_dom"/>
</dbReference>
<dbReference type="InterPro" id="IPR013783">
    <property type="entry name" value="Ig-like_fold"/>
</dbReference>
<keyword evidence="6 9" id="KW-0472">Membrane</keyword>
<dbReference type="PANTHER" id="PTHR12035:SF125">
    <property type="entry name" value="SIALIC ACID-BINDING IG-LIKE LECTIN 5"/>
    <property type="match status" value="1"/>
</dbReference>
<keyword evidence="4" id="KW-0130">Cell adhesion</keyword>
<feature type="region of interest" description="Disordered" evidence="8">
    <location>
        <begin position="362"/>
        <end position="407"/>
    </location>
</feature>
<evidence type="ECO:0000256" key="8">
    <source>
        <dbReference type="SAM" id="MobiDB-lite"/>
    </source>
</evidence>
<dbReference type="EMBL" id="CACRXK020001863">
    <property type="protein sequence ID" value="CAB3991510.1"/>
    <property type="molecule type" value="Genomic_DNA"/>
</dbReference>
<dbReference type="InterPro" id="IPR036179">
    <property type="entry name" value="Ig-like_dom_sf"/>
</dbReference>
<dbReference type="PROSITE" id="PS50835">
    <property type="entry name" value="IG_LIKE"/>
    <property type="match status" value="1"/>
</dbReference>
<organism evidence="11 12">
    <name type="scientific">Paramuricea clavata</name>
    <name type="common">Red gorgonian</name>
    <name type="synonym">Violescent sea-whip</name>
    <dbReference type="NCBI Taxonomy" id="317549"/>
    <lineage>
        <taxon>Eukaryota</taxon>
        <taxon>Metazoa</taxon>
        <taxon>Cnidaria</taxon>
        <taxon>Anthozoa</taxon>
        <taxon>Octocorallia</taxon>
        <taxon>Malacalcyonacea</taxon>
        <taxon>Plexauridae</taxon>
        <taxon>Paramuricea</taxon>
    </lineage>
</organism>
<dbReference type="Proteomes" id="UP001152795">
    <property type="component" value="Unassembled WGS sequence"/>
</dbReference>
<comment type="similarity">
    <text evidence="7">Belongs to the immunoglobulin superfamily. SIGLEC (sialic acid binding Ig-like lectin) family.</text>
</comment>
<feature type="compositionally biased region" description="Basic and acidic residues" evidence="8">
    <location>
        <begin position="448"/>
        <end position="465"/>
    </location>
</feature>
<evidence type="ECO:0000256" key="4">
    <source>
        <dbReference type="ARBA" id="ARBA00022889"/>
    </source>
</evidence>
<evidence type="ECO:0000313" key="11">
    <source>
        <dbReference type="EMBL" id="CAB3991510.1"/>
    </source>
</evidence>
<proteinExistence type="inferred from homology"/>
<dbReference type="Pfam" id="PF13927">
    <property type="entry name" value="Ig_3"/>
    <property type="match status" value="1"/>
</dbReference>
<reference evidence="11" key="1">
    <citation type="submission" date="2020-04" db="EMBL/GenBank/DDBJ databases">
        <authorList>
            <person name="Alioto T."/>
            <person name="Alioto T."/>
            <person name="Gomez Garrido J."/>
        </authorList>
    </citation>
    <scope>NUCLEOTIDE SEQUENCE</scope>
    <source>
        <strain evidence="11">A484AB</strain>
    </source>
</reference>
<evidence type="ECO:0000256" key="2">
    <source>
        <dbReference type="ARBA" id="ARBA00022692"/>
    </source>
</evidence>
<evidence type="ECO:0000256" key="1">
    <source>
        <dbReference type="ARBA" id="ARBA00004167"/>
    </source>
</evidence>
<evidence type="ECO:0000256" key="6">
    <source>
        <dbReference type="ARBA" id="ARBA00023136"/>
    </source>
</evidence>
<keyword evidence="2 9" id="KW-0812">Transmembrane</keyword>
<dbReference type="GO" id="GO:0030246">
    <property type="term" value="F:carbohydrate binding"/>
    <property type="evidence" value="ECO:0007669"/>
    <property type="project" value="UniProtKB-KW"/>
</dbReference>
<dbReference type="InterPro" id="IPR051036">
    <property type="entry name" value="SIGLEC"/>
</dbReference>
<dbReference type="OrthoDB" id="10012075at2759"/>
<evidence type="ECO:0000256" key="9">
    <source>
        <dbReference type="SAM" id="Phobius"/>
    </source>
</evidence>
<dbReference type="GO" id="GO:0005886">
    <property type="term" value="C:plasma membrane"/>
    <property type="evidence" value="ECO:0007669"/>
    <property type="project" value="TreeGrafter"/>
</dbReference>
<gene>
    <name evidence="11" type="ORF">PACLA_8A082899</name>
</gene>
<keyword evidence="10" id="KW-0732">Signal</keyword>
<comment type="subcellular location">
    <subcellularLocation>
        <location evidence="1">Membrane</location>
        <topology evidence="1">Single-pass membrane protein</topology>
    </subcellularLocation>
</comment>
<feature type="transmembrane region" description="Helical" evidence="9">
    <location>
        <begin position="328"/>
        <end position="349"/>
    </location>
</feature>
<protein>
    <submittedName>
        <fullName evidence="11">Fasciclin 2, isoform B</fullName>
    </submittedName>
</protein>
<feature type="signal peptide" evidence="10">
    <location>
        <begin position="1"/>
        <end position="24"/>
    </location>
</feature>